<dbReference type="NCBIfam" id="TIGR03915">
    <property type="entry name" value="SAM_7_link_chp"/>
    <property type="match status" value="1"/>
</dbReference>
<gene>
    <name evidence="2" type="ORF">H6A31_03570</name>
</gene>
<dbReference type="InterPro" id="IPR023875">
    <property type="entry name" value="DNA_repair_put"/>
</dbReference>
<evidence type="ECO:0000259" key="1">
    <source>
        <dbReference type="Pfam" id="PF13566"/>
    </source>
</evidence>
<dbReference type="EMBL" id="JACJJW010000005">
    <property type="protein sequence ID" value="MBM6757776.1"/>
    <property type="molecule type" value="Genomic_DNA"/>
</dbReference>
<keyword evidence="3" id="KW-1185">Reference proteome</keyword>
<sequence>MIIFQYDATFEGLLTALFDAYFRRAFPDLLLAEKEPLPLFYDESHQVVTDMTKVERVWKLLSRKLSRSALSCLTYCWLSETTEAPMLLFRYLRKVTDAPTSIEQNFADPDVLGVYQLSKKVAGERMRVLQFMRFQKTADQTYFGIMEPIYNVYPLTIQHFQDRFADQSWLIYDARRRYGYYYDRKDVNEITFKDSQADFLRYGKLQDELLDKNEKLFQEGWKSYFHSVCIQSRLNPVKHKKDMPVRFWKYLTEKD</sequence>
<dbReference type="Proteomes" id="UP000703295">
    <property type="component" value="Unassembled WGS sequence"/>
</dbReference>
<reference evidence="2 3" key="1">
    <citation type="journal article" date="2021" name="Sci. Rep.">
        <title>The distribution of antibiotic resistance genes in chicken gut microbiota commensals.</title>
        <authorList>
            <person name="Juricova H."/>
            <person name="Matiasovicova J."/>
            <person name="Kubasova T."/>
            <person name="Cejkova D."/>
            <person name="Rychlik I."/>
        </authorList>
    </citation>
    <scope>NUCLEOTIDE SEQUENCE [LARGE SCALE GENOMIC DNA]</scope>
    <source>
        <strain evidence="2 3">An801</strain>
    </source>
</reference>
<dbReference type="RefSeq" id="WP_204474817.1">
    <property type="nucleotide sequence ID" value="NZ_JACJJW010000005.1"/>
</dbReference>
<comment type="caution">
    <text evidence="2">The sequence shown here is derived from an EMBL/GenBank/DDBJ whole genome shotgun (WGS) entry which is preliminary data.</text>
</comment>
<protein>
    <submittedName>
        <fullName evidence="2">TIGR03915 family putative DNA repair protein</fullName>
    </submittedName>
</protein>
<feature type="domain" description="DUF4130" evidence="1">
    <location>
        <begin position="85"/>
        <end position="253"/>
    </location>
</feature>
<proteinExistence type="predicted"/>
<accession>A0ABS2ET72</accession>
<dbReference type="InterPro" id="IPR025404">
    <property type="entry name" value="DUF4130"/>
</dbReference>
<organism evidence="2 3">
    <name type="scientific">Bacteroides mediterraneensis</name>
    <dbReference type="NCBI Taxonomy" id="1841856"/>
    <lineage>
        <taxon>Bacteria</taxon>
        <taxon>Pseudomonadati</taxon>
        <taxon>Bacteroidota</taxon>
        <taxon>Bacteroidia</taxon>
        <taxon>Bacteroidales</taxon>
        <taxon>Bacteroidaceae</taxon>
        <taxon>Bacteroides</taxon>
    </lineage>
</organism>
<evidence type="ECO:0000313" key="3">
    <source>
        <dbReference type="Proteomes" id="UP000703295"/>
    </source>
</evidence>
<name>A0ABS2ET72_9BACE</name>
<dbReference type="Pfam" id="PF13566">
    <property type="entry name" value="DUF4130"/>
    <property type="match status" value="1"/>
</dbReference>
<evidence type="ECO:0000313" key="2">
    <source>
        <dbReference type="EMBL" id="MBM6757776.1"/>
    </source>
</evidence>